<feature type="region of interest" description="Disordered" evidence="1">
    <location>
        <begin position="1"/>
        <end position="54"/>
    </location>
</feature>
<accession>A0A853IYV3</accession>
<name>A0A853IYV3_9BURK</name>
<comment type="caution">
    <text evidence="2">The sequence shown here is derived from an EMBL/GenBank/DDBJ whole genome shotgun (WGS) entry which is preliminary data.</text>
</comment>
<evidence type="ECO:0000256" key="1">
    <source>
        <dbReference type="SAM" id="MobiDB-lite"/>
    </source>
</evidence>
<feature type="compositionally biased region" description="Pro residues" evidence="1">
    <location>
        <begin position="40"/>
        <end position="50"/>
    </location>
</feature>
<organism evidence="2 3">
    <name type="scientific">Ottowia beijingensis</name>
    <dbReference type="NCBI Taxonomy" id="1207057"/>
    <lineage>
        <taxon>Bacteria</taxon>
        <taxon>Pseudomonadati</taxon>
        <taxon>Pseudomonadota</taxon>
        <taxon>Betaproteobacteria</taxon>
        <taxon>Burkholderiales</taxon>
        <taxon>Comamonadaceae</taxon>
        <taxon>Ottowia</taxon>
    </lineage>
</organism>
<dbReference type="RefSeq" id="WP_180551369.1">
    <property type="nucleotide sequence ID" value="NZ_JACCKX010000001.1"/>
</dbReference>
<dbReference type="Proteomes" id="UP000589716">
    <property type="component" value="Unassembled WGS sequence"/>
</dbReference>
<evidence type="ECO:0000313" key="3">
    <source>
        <dbReference type="Proteomes" id="UP000589716"/>
    </source>
</evidence>
<gene>
    <name evidence="2" type="ORF">H0I39_17815</name>
</gene>
<proteinExistence type="predicted"/>
<dbReference type="EMBL" id="JACCKX010000001">
    <property type="protein sequence ID" value="NZA03117.1"/>
    <property type="molecule type" value="Genomic_DNA"/>
</dbReference>
<keyword evidence="3" id="KW-1185">Reference proteome</keyword>
<sequence length="99" mass="10282">MIDTRPAAPKPARPAPAPRAPRPDPAPAPPPAAPQVASPRPAPPPAPASPPAGLCADSRFLAHALCLQRECGKPALQQHPQCVRMREQQRAIQQGSGDG</sequence>
<feature type="compositionally biased region" description="Pro residues" evidence="1">
    <location>
        <begin position="8"/>
        <end position="33"/>
    </location>
</feature>
<protein>
    <submittedName>
        <fullName evidence="2">Uncharacterized protein</fullName>
    </submittedName>
</protein>
<evidence type="ECO:0000313" key="2">
    <source>
        <dbReference type="EMBL" id="NZA03117.1"/>
    </source>
</evidence>
<dbReference type="AlphaFoldDB" id="A0A853IYV3"/>
<reference evidence="2 3" key="1">
    <citation type="submission" date="2020-07" db="EMBL/GenBank/DDBJ databases">
        <authorList>
            <person name="Maaloum M."/>
        </authorList>
    </citation>
    <scope>NUCLEOTIDE SEQUENCE [LARGE SCALE GENOMIC DNA]</scope>
    <source>
        <strain evidence="2 3">GCS-AN-3</strain>
    </source>
</reference>